<gene>
    <name evidence="3" type="ORF">PWYN_14450</name>
</gene>
<dbReference type="eggNOG" id="COG3418">
    <property type="taxonomic scope" value="Bacteria"/>
</dbReference>
<evidence type="ECO:0000313" key="4">
    <source>
        <dbReference type="Proteomes" id="UP000029734"/>
    </source>
</evidence>
<dbReference type="Proteomes" id="UP000029734">
    <property type="component" value="Unassembled WGS sequence"/>
</dbReference>
<keyword evidence="4" id="KW-1185">Reference proteome</keyword>
<evidence type="ECO:0000313" key="3">
    <source>
        <dbReference type="EMBL" id="KGE20407.1"/>
    </source>
</evidence>
<sequence>MALTKLIELLERLDEAHQQMLDLAATKKEAIMDNKVEGIIEILNRESKLMKLTRQLEEQRAEAAYAFLQGVGIRSNLNLNLTELSRLVFDPDDKSRLLHVQLKLSDTLKSLKQANELNQKLIEQSLTFIDYTLDLLVGRPNQDITYHHPSDKGAAVNRSGLFDARG</sequence>
<dbReference type="RefSeq" id="WP_036652623.1">
    <property type="nucleotide sequence ID" value="NZ_JQCR01000002.1"/>
</dbReference>
<protein>
    <submittedName>
        <fullName evidence="3">Flagellar biosynthesis protein FlgN</fullName>
    </submittedName>
</protein>
<evidence type="ECO:0000256" key="1">
    <source>
        <dbReference type="ARBA" id="ARBA00022795"/>
    </source>
</evidence>
<dbReference type="STRING" id="268407.PWYN_14450"/>
<dbReference type="InterPro" id="IPR036679">
    <property type="entry name" value="FlgN-like_sf"/>
</dbReference>
<name>A0A098MFT5_9BACL</name>
<reference evidence="3 4" key="1">
    <citation type="submission" date="2014-08" db="EMBL/GenBank/DDBJ databases">
        <authorList>
            <person name="den Bakker H.C."/>
        </authorList>
    </citation>
    <scope>NUCLEOTIDE SEQUENCE [LARGE SCALE GENOMIC DNA]</scope>
    <source>
        <strain evidence="3 4">DSM 18334</strain>
    </source>
</reference>
<keyword evidence="1" id="KW-1005">Bacterial flagellum biogenesis</keyword>
<feature type="coiled-coil region" evidence="2">
    <location>
        <begin position="6"/>
        <end position="62"/>
    </location>
</feature>
<keyword evidence="3" id="KW-0282">Flagellum</keyword>
<proteinExistence type="predicted"/>
<dbReference type="AlphaFoldDB" id="A0A098MFT5"/>
<dbReference type="EMBL" id="JQCR01000002">
    <property type="protein sequence ID" value="KGE20407.1"/>
    <property type="molecule type" value="Genomic_DNA"/>
</dbReference>
<dbReference type="OrthoDB" id="2660802at2"/>
<organism evidence="3 4">
    <name type="scientific">Paenibacillus wynnii</name>
    <dbReference type="NCBI Taxonomy" id="268407"/>
    <lineage>
        <taxon>Bacteria</taxon>
        <taxon>Bacillati</taxon>
        <taxon>Bacillota</taxon>
        <taxon>Bacilli</taxon>
        <taxon>Bacillales</taxon>
        <taxon>Paenibacillaceae</taxon>
        <taxon>Paenibacillus</taxon>
    </lineage>
</organism>
<comment type="caution">
    <text evidence="3">The sequence shown here is derived from an EMBL/GenBank/DDBJ whole genome shotgun (WGS) entry which is preliminary data.</text>
</comment>
<keyword evidence="3" id="KW-0966">Cell projection</keyword>
<dbReference type="Gene3D" id="1.20.58.300">
    <property type="entry name" value="FlgN-like"/>
    <property type="match status" value="1"/>
</dbReference>
<reference evidence="3 4" key="2">
    <citation type="submission" date="2014-10" db="EMBL/GenBank/DDBJ databases">
        <title>Comparative genomics of the Paenibacillus odorifer group.</title>
        <authorList>
            <person name="Tsai Y.-C."/>
            <person name="Martin N."/>
            <person name="Korlach J."/>
            <person name="Wiedmann M."/>
        </authorList>
    </citation>
    <scope>NUCLEOTIDE SEQUENCE [LARGE SCALE GENOMIC DNA]</scope>
    <source>
        <strain evidence="3 4">DSM 18334</strain>
    </source>
</reference>
<dbReference type="Pfam" id="PF05130">
    <property type="entry name" value="FlgN"/>
    <property type="match status" value="1"/>
</dbReference>
<dbReference type="SUPFAM" id="SSF140566">
    <property type="entry name" value="FlgN-like"/>
    <property type="match status" value="1"/>
</dbReference>
<keyword evidence="3" id="KW-0969">Cilium</keyword>
<dbReference type="GO" id="GO:0044780">
    <property type="term" value="P:bacterial-type flagellum assembly"/>
    <property type="evidence" value="ECO:0007669"/>
    <property type="project" value="InterPro"/>
</dbReference>
<accession>A0A098MFT5</accession>
<keyword evidence="2" id="KW-0175">Coiled coil</keyword>
<evidence type="ECO:0000256" key="2">
    <source>
        <dbReference type="SAM" id="Coils"/>
    </source>
</evidence>
<dbReference type="InterPro" id="IPR007809">
    <property type="entry name" value="FlgN-like"/>
</dbReference>